<comment type="caution">
    <text evidence="1">The sequence shown here is derived from an EMBL/GenBank/DDBJ whole genome shotgun (WGS) entry which is preliminary data.</text>
</comment>
<evidence type="ECO:0000313" key="2">
    <source>
        <dbReference type="Proteomes" id="UP000252085"/>
    </source>
</evidence>
<accession>A0A367RR58</accession>
<dbReference type="GO" id="GO:0004519">
    <property type="term" value="F:endonuclease activity"/>
    <property type="evidence" value="ECO:0007669"/>
    <property type="project" value="UniProtKB-KW"/>
</dbReference>
<organism evidence="1 2">
    <name type="scientific">Nostoc punctiforme NIES-2108</name>
    <dbReference type="NCBI Taxonomy" id="1356359"/>
    <lineage>
        <taxon>Bacteria</taxon>
        <taxon>Bacillati</taxon>
        <taxon>Cyanobacteriota</taxon>
        <taxon>Cyanophyceae</taxon>
        <taxon>Nostocales</taxon>
        <taxon>Nostocaceae</taxon>
        <taxon>Nostoc</taxon>
    </lineage>
</organism>
<dbReference type="EMBL" id="LXQE01000125">
    <property type="protein sequence ID" value="RCJ38174.1"/>
    <property type="molecule type" value="Genomic_DNA"/>
</dbReference>
<reference evidence="1 2" key="1">
    <citation type="submission" date="2016-04" db="EMBL/GenBank/DDBJ databases">
        <authorList>
            <person name="Evans L.H."/>
            <person name="Alamgir A."/>
            <person name="Owens N."/>
            <person name="Weber N.D."/>
            <person name="Virtaneva K."/>
            <person name="Barbian K."/>
            <person name="Babar A."/>
            <person name="Rosenke K."/>
        </authorList>
    </citation>
    <scope>NUCLEOTIDE SEQUENCE [LARGE SCALE GENOMIC DNA]</scope>
    <source>
        <strain evidence="1">NIES-2108</strain>
    </source>
</reference>
<protein>
    <submittedName>
        <fullName evidence="1">HNH endonuclease</fullName>
    </submittedName>
</protein>
<proteinExistence type="predicted"/>
<dbReference type="Proteomes" id="UP000252085">
    <property type="component" value="Unassembled WGS sequence"/>
</dbReference>
<keyword evidence="1" id="KW-0378">Hydrolase</keyword>
<dbReference type="AlphaFoldDB" id="A0A367RR58"/>
<keyword evidence="1" id="KW-0255">Endonuclease</keyword>
<keyword evidence="1" id="KW-0540">Nuclease</keyword>
<evidence type="ECO:0000313" key="1">
    <source>
        <dbReference type="EMBL" id="RCJ38174.1"/>
    </source>
</evidence>
<name>A0A367RR58_NOSPU</name>
<sequence>MDSSQQQPLLPDDFIQLCQLVTAKRPKAVIDHILQYGFVTTEELKQRYGYNHPPRAARDVREHGIPLETFRVTGSDGRRIAAYRFGDISKTRFSRLSGRTGLSKQLKNELIDKYGCKCFIYLEKVDKRELQIDHRVPFEVDGEPELESESFMLLCGSANRAKSWSCEHCENWKSIKDKSICLSCYWAYPESYMHVAMQQVRRIDLMWQGDNIEIYEKLKQQAVRLNKEIPEFIKEIIEREIRQSNDS</sequence>
<gene>
    <name evidence="1" type="ORF">A6769_10540</name>
</gene>